<dbReference type="InterPro" id="IPR001610">
    <property type="entry name" value="PAC"/>
</dbReference>
<dbReference type="CDD" id="cd00082">
    <property type="entry name" value="HisKA"/>
    <property type="match status" value="1"/>
</dbReference>
<dbReference type="Pfam" id="PF08448">
    <property type="entry name" value="PAS_4"/>
    <property type="match status" value="2"/>
</dbReference>
<keyword evidence="4" id="KW-0808">Transferase</keyword>
<dbReference type="Pfam" id="PF13426">
    <property type="entry name" value="PAS_9"/>
    <property type="match status" value="1"/>
</dbReference>
<evidence type="ECO:0000313" key="12">
    <source>
        <dbReference type="Proteomes" id="UP000505210"/>
    </source>
</evidence>
<dbReference type="InterPro" id="IPR035965">
    <property type="entry name" value="PAS-like_dom_sf"/>
</dbReference>
<dbReference type="InterPro" id="IPR052162">
    <property type="entry name" value="Sensor_kinase/Photoreceptor"/>
</dbReference>
<feature type="domain" description="Histidine kinase" evidence="8">
    <location>
        <begin position="627"/>
        <end position="892"/>
    </location>
</feature>
<dbReference type="InterPro" id="IPR013655">
    <property type="entry name" value="PAS_fold_3"/>
</dbReference>
<dbReference type="SMART" id="SM00091">
    <property type="entry name" value="PAS"/>
    <property type="match status" value="4"/>
</dbReference>
<dbReference type="PROSITE" id="PS50109">
    <property type="entry name" value="HIS_KIN"/>
    <property type="match status" value="1"/>
</dbReference>
<dbReference type="GO" id="GO:0000155">
    <property type="term" value="F:phosphorelay sensor kinase activity"/>
    <property type="evidence" value="ECO:0007669"/>
    <property type="project" value="InterPro"/>
</dbReference>
<feature type="domain" description="PAC" evidence="10">
    <location>
        <begin position="534"/>
        <end position="586"/>
    </location>
</feature>
<dbReference type="RefSeq" id="WP_172357963.1">
    <property type="nucleotide sequence ID" value="NZ_CP053661.1"/>
</dbReference>
<dbReference type="InterPro" id="IPR003661">
    <property type="entry name" value="HisK_dim/P_dom"/>
</dbReference>
<dbReference type="InterPro" id="IPR004358">
    <property type="entry name" value="Sig_transdc_His_kin-like_C"/>
</dbReference>
<protein>
    <recommendedName>
        <fullName evidence="2">histidine kinase</fullName>
        <ecNumber evidence="2">2.7.13.3</ecNumber>
    </recommendedName>
</protein>
<evidence type="ECO:0000256" key="5">
    <source>
        <dbReference type="ARBA" id="ARBA00022777"/>
    </source>
</evidence>
<keyword evidence="7" id="KW-0175">Coiled coil</keyword>
<dbReference type="PRINTS" id="PR00344">
    <property type="entry name" value="BCTRLSENSOR"/>
</dbReference>
<keyword evidence="12" id="KW-1185">Reference proteome</keyword>
<keyword evidence="5" id="KW-0418">Kinase</keyword>
<dbReference type="InterPro" id="IPR003594">
    <property type="entry name" value="HATPase_dom"/>
</dbReference>
<evidence type="ECO:0000256" key="2">
    <source>
        <dbReference type="ARBA" id="ARBA00012438"/>
    </source>
</evidence>
<dbReference type="InterPro" id="IPR036097">
    <property type="entry name" value="HisK_dim/P_sf"/>
</dbReference>
<evidence type="ECO:0000259" key="8">
    <source>
        <dbReference type="PROSITE" id="PS50109"/>
    </source>
</evidence>
<name>A0A6M8BHM9_9CYAN</name>
<evidence type="ECO:0000256" key="7">
    <source>
        <dbReference type="SAM" id="Coils"/>
    </source>
</evidence>
<dbReference type="InterPro" id="IPR000700">
    <property type="entry name" value="PAS-assoc_C"/>
</dbReference>
<evidence type="ECO:0000256" key="4">
    <source>
        <dbReference type="ARBA" id="ARBA00022679"/>
    </source>
</evidence>
<sequence>MSERPSTGDRPVGTAGSIDPLTVAAASGSAQGFLSAVLEGITDPIFVKDDQYRYLYFNDAFCQLTGLTREQILGKSDQDLFLPHEAAEFQAADRLVLQSGEAQVHEESMTDASGVTRIVLVKKTRIQDALGNCYLVCTIQDMTALKWREAELEVAIARFDLANQATNEGLWEIGLINGDLNHPDNPVWWSPKFRELLGFQTVDEFPNRVDAWRDRIHPDDVEWVTAALLAHIQDPTGQTPYDVEYRMFTRTGECRWYRDIGVTIHDENGIPLKAVGTFRDVTDRRQAEEELRRQKHLFKSVLDNIPHRIWLKDCQGQHVVVNQSFAESVGTAPAALIGKTDFDLWPTDKAQMFQDEDQAVMNTGQIFSLEEQLPMPDGTIRWFSTTKTPMYDEAGQVIGTTGISMEVSDRRHAEEALRQAKEELEFRVEERTAELQETVDELQKAVSIRERAEHSLLKTLKELQFRQFAMDQAAILAVTDPHGIITYVNDKFCELSGYSEAELIGKTHRIVNSGYHPPEFFRDMWATIRSGKVWRGEVKNRAKAGHFYWVSTTIVPALDQDGRVQKYLAIRFDISDRKFAEEALQQSEAQLRQQTDELQNTLWELQRTQSQLIQSEKMSSLGQLVAGVAHEINNPVNFIYGNLNYANEYTEDLLQVVRLYQQHYPDPVPAIQDLLGNTDLDFLLEDMPKLLKSMRVGAERIQKIVMSLRNFSRMDEAEFKAVDLHEGIDNTLMILQNRLKGKPGQPAIEVVREYDSLPKVECYASSLNQVFMNILSNAIDALDEALEKGDWGNSQSNPGRNGSDSPRITIRTEYIVPDRVAIYLIDNGPGIPESVQKRLFDPLFTTKPVGKGTGLGMSISYQIVTERHGGILECISEPGQGAMFRIEIPIRQGGGGD</sequence>
<feature type="domain" description="PAS" evidence="9">
    <location>
        <begin position="461"/>
        <end position="517"/>
    </location>
</feature>
<evidence type="ECO:0000256" key="1">
    <source>
        <dbReference type="ARBA" id="ARBA00000085"/>
    </source>
</evidence>
<dbReference type="EMBL" id="CP053661">
    <property type="protein sequence ID" value="QKD83886.1"/>
    <property type="molecule type" value="Genomic_DNA"/>
</dbReference>
<keyword evidence="6" id="KW-0902">Two-component regulatory system</keyword>
<reference evidence="11 12" key="1">
    <citation type="submission" date="2020-05" db="EMBL/GenBank/DDBJ databases">
        <title>Complete genome sequence of of a novel Thermoleptolyngbya strain isolated from hot springs of Ganzi, Sichuan China.</title>
        <authorList>
            <person name="Tang J."/>
            <person name="Daroch M."/>
            <person name="Li L."/>
            <person name="Waleron K."/>
            <person name="Waleron M."/>
            <person name="Waleron M."/>
        </authorList>
    </citation>
    <scope>NUCLEOTIDE SEQUENCE [LARGE SCALE GENOMIC DNA]</scope>
    <source>
        <strain evidence="11 12">PKUAC-SCTA183</strain>
    </source>
</reference>
<dbReference type="Gene3D" id="1.10.287.130">
    <property type="match status" value="1"/>
</dbReference>
<dbReference type="Proteomes" id="UP000505210">
    <property type="component" value="Chromosome"/>
</dbReference>
<dbReference type="InterPro" id="IPR005467">
    <property type="entry name" value="His_kinase_dom"/>
</dbReference>
<evidence type="ECO:0000256" key="3">
    <source>
        <dbReference type="ARBA" id="ARBA00022553"/>
    </source>
</evidence>
<dbReference type="Pfam" id="PF08447">
    <property type="entry name" value="PAS_3"/>
    <property type="match status" value="1"/>
</dbReference>
<dbReference type="PROSITE" id="PS50113">
    <property type="entry name" value="PAC"/>
    <property type="match status" value="3"/>
</dbReference>
<evidence type="ECO:0000256" key="6">
    <source>
        <dbReference type="ARBA" id="ARBA00023012"/>
    </source>
</evidence>
<dbReference type="InterPro" id="IPR036890">
    <property type="entry name" value="HATPase_C_sf"/>
</dbReference>
<feature type="coiled-coil region" evidence="7">
    <location>
        <begin position="577"/>
        <end position="611"/>
    </location>
</feature>
<dbReference type="SUPFAM" id="SSF47384">
    <property type="entry name" value="Homodimeric domain of signal transducing histidine kinase"/>
    <property type="match status" value="1"/>
</dbReference>
<gene>
    <name evidence="11" type="ORF">HPC62_18315</name>
</gene>
<feature type="coiled-coil region" evidence="7">
    <location>
        <begin position="410"/>
        <end position="441"/>
    </location>
</feature>
<dbReference type="Gene3D" id="3.30.565.10">
    <property type="entry name" value="Histidine kinase-like ATPase, C-terminal domain"/>
    <property type="match status" value="1"/>
</dbReference>
<dbReference type="PANTHER" id="PTHR43304">
    <property type="entry name" value="PHYTOCHROME-LIKE PROTEIN CPH1"/>
    <property type="match status" value="1"/>
</dbReference>
<dbReference type="KEGG" id="theu:HPC62_18315"/>
<comment type="catalytic activity">
    <reaction evidence="1">
        <text>ATP + protein L-histidine = ADP + protein N-phospho-L-histidine.</text>
        <dbReference type="EC" id="2.7.13.3"/>
    </reaction>
</comment>
<dbReference type="EC" id="2.7.13.3" evidence="2"/>
<dbReference type="Pfam" id="PF02518">
    <property type="entry name" value="HATPase_c"/>
    <property type="match status" value="1"/>
</dbReference>
<dbReference type="SMART" id="SM00086">
    <property type="entry name" value="PAC"/>
    <property type="match status" value="3"/>
</dbReference>
<dbReference type="SMART" id="SM00387">
    <property type="entry name" value="HATPase_c"/>
    <property type="match status" value="1"/>
</dbReference>
<dbReference type="PROSITE" id="PS50112">
    <property type="entry name" value="PAS"/>
    <property type="match status" value="3"/>
</dbReference>
<keyword evidence="3" id="KW-0597">Phosphoprotein</keyword>
<dbReference type="Gene3D" id="3.30.450.20">
    <property type="entry name" value="PAS domain"/>
    <property type="match status" value="4"/>
</dbReference>
<feature type="domain" description="PAC" evidence="10">
    <location>
        <begin position="241"/>
        <end position="293"/>
    </location>
</feature>
<accession>A0A6M8BHM9</accession>
<feature type="domain" description="PAS" evidence="9">
    <location>
        <begin position="30"/>
        <end position="100"/>
    </location>
</feature>
<proteinExistence type="predicted"/>
<dbReference type="InterPro" id="IPR013656">
    <property type="entry name" value="PAS_4"/>
</dbReference>
<dbReference type="InterPro" id="IPR000014">
    <property type="entry name" value="PAS"/>
</dbReference>
<dbReference type="SUPFAM" id="SSF55785">
    <property type="entry name" value="PYP-like sensor domain (PAS domain)"/>
    <property type="match status" value="4"/>
</dbReference>
<evidence type="ECO:0000259" key="10">
    <source>
        <dbReference type="PROSITE" id="PS50113"/>
    </source>
</evidence>
<dbReference type="CDD" id="cd00130">
    <property type="entry name" value="PAS"/>
    <property type="match status" value="4"/>
</dbReference>
<feature type="domain" description="PAC" evidence="10">
    <location>
        <begin position="367"/>
        <end position="419"/>
    </location>
</feature>
<evidence type="ECO:0000313" key="11">
    <source>
        <dbReference type="EMBL" id="QKD83886.1"/>
    </source>
</evidence>
<dbReference type="SUPFAM" id="SSF55874">
    <property type="entry name" value="ATPase domain of HSP90 chaperone/DNA topoisomerase II/histidine kinase"/>
    <property type="match status" value="1"/>
</dbReference>
<dbReference type="PANTHER" id="PTHR43304:SF1">
    <property type="entry name" value="PAC DOMAIN-CONTAINING PROTEIN"/>
    <property type="match status" value="1"/>
</dbReference>
<dbReference type="SMART" id="SM00388">
    <property type="entry name" value="HisKA"/>
    <property type="match status" value="1"/>
</dbReference>
<evidence type="ECO:0000259" key="9">
    <source>
        <dbReference type="PROSITE" id="PS50112"/>
    </source>
</evidence>
<dbReference type="AlphaFoldDB" id="A0A6M8BHM9"/>
<feature type="domain" description="PAS" evidence="9">
    <location>
        <begin position="294"/>
        <end position="364"/>
    </location>
</feature>
<dbReference type="NCBIfam" id="TIGR00229">
    <property type="entry name" value="sensory_box"/>
    <property type="match status" value="4"/>
</dbReference>
<organism evidence="11 12">
    <name type="scientific">Thermoleptolyngbya sichuanensis A183</name>
    <dbReference type="NCBI Taxonomy" id="2737172"/>
    <lineage>
        <taxon>Bacteria</taxon>
        <taxon>Bacillati</taxon>
        <taxon>Cyanobacteriota</taxon>
        <taxon>Cyanophyceae</taxon>
        <taxon>Oculatellales</taxon>
        <taxon>Oculatellaceae</taxon>
        <taxon>Thermoleptolyngbya</taxon>
        <taxon>Thermoleptolyngbya sichuanensis</taxon>
    </lineage>
</organism>